<name>A0A6J4PY40_9ACTN</name>
<gene>
    <name evidence="1" type="ORF">AVDCRST_MAG37-468</name>
</gene>
<accession>A0A6J4PY40</accession>
<dbReference type="EMBL" id="CADCVD010000021">
    <property type="protein sequence ID" value="CAA9429185.1"/>
    <property type="molecule type" value="Genomic_DNA"/>
</dbReference>
<organism evidence="1">
    <name type="scientific">uncultured Rubrobacteraceae bacterium</name>
    <dbReference type="NCBI Taxonomy" id="349277"/>
    <lineage>
        <taxon>Bacteria</taxon>
        <taxon>Bacillati</taxon>
        <taxon>Actinomycetota</taxon>
        <taxon>Rubrobacteria</taxon>
        <taxon>Rubrobacterales</taxon>
        <taxon>Rubrobacteraceae</taxon>
        <taxon>environmental samples</taxon>
    </lineage>
</organism>
<sequence length="57" mass="6735">MQAEHLRPAHLAYLARDHMSLWERYLFRACLFIHTASIRVCQSMSTTRFLANDLRNA</sequence>
<proteinExistence type="predicted"/>
<dbReference type="AlphaFoldDB" id="A0A6J4PY40"/>
<protein>
    <submittedName>
        <fullName evidence="1">Uncharacterized protein</fullName>
    </submittedName>
</protein>
<evidence type="ECO:0000313" key="1">
    <source>
        <dbReference type="EMBL" id="CAA9429185.1"/>
    </source>
</evidence>
<reference evidence="1" key="1">
    <citation type="submission" date="2020-02" db="EMBL/GenBank/DDBJ databases">
        <authorList>
            <person name="Meier V. D."/>
        </authorList>
    </citation>
    <scope>NUCLEOTIDE SEQUENCE</scope>
    <source>
        <strain evidence="1">AVDCRST_MAG37</strain>
    </source>
</reference>